<proteinExistence type="predicted"/>
<name>A0A0W0TLW1_LEGER</name>
<evidence type="ECO:0000256" key="1">
    <source>
        <dbReference type="SAM" id="SignalP"/>
    </source>
</evidence>
<protein>
    <submittedName>
        <fullName evidence="2">Uncharacterized protein</fullName>
    </submittedName>
</protein>
<dbReference type="PATRIC" id="fig|448.7.peg.1856"/>
<dbReference type="STRING" id="448.Lery_1775"/>
<dbReference type="Proteomes" id="UP000054773">
    <property type="component" value="Unassembled WGS sequence"/>
</dbReference>
<organism evidence="2 3">
    <name type="scientific">Legionella erythra</name>
    <dbReference type="NCBI Taxonomy" id="448"/>
    <lineage>
        <taxon>Bacteria</taxon>
        <taxon>Pseudomonadati</taxon>
        <taxon>Pseudomonadota</taxon>
        <taxon>Gammaproteobacteria</taxon>
        <taxon>Legionellales</taxon>
        <taxon>Legionellaceae</taxon>
        <taxon>Legionella</taxon>
    </lineage>
</organism>
<gene>
    <name evidence="2" type="ORF">Lery_1775</name>
</gene>
<dbReference type="EMBL" id="LNYA01000028">
    <property type="protein sequence ID" value="KTC96569.1"/>
    <property type="molecule type" value="Genomic_DNA"/>
</dbReference>
<dbReference type="AlphaFoldDB" id="A0A0W0TLW1"/>
<accession>A0A0W0TLW1</accession>
<sequence length="227" mass="25543">MTKSMRIFIGLSLFCRMLSAAEYTSVSFFASNNTGIIQPEQAYQRLLSDAQNQLKNTIIDIFQSHHLEQSQCEDGIGVYQMADSGHLTADNGKIFTTSPYQTLTDDTIFSLSQEMANALQQESVAVFVPDDKAEAAETTVYLNSRHYSLTQTIKLINERLPADYSQAFTLHFDSKYGGFDEATIGSIEWLGNQIDPVVIQNAFPEEKMTRKHGKAFLIYHDGRIVNF</sequence>
<dbReference type="RefSeq" id="WP_131751052.1">
    <property type="nucleotide sequence ID" value="NZ_CAAAHY010000012.1"/>
</dbReference>
<keyword evidence="1" id="KW-0732">Signal</keyword>
<evidence type="ECO:0000313" key="2">
    <source>
        <dbReference type="EMBL" id="KTC96569.1"/>
    </source>
</evidence>
<evidence type="ECO:0000313" key="3">
    <source>
        <dbReference type="Proteomes" id="UP000054773"/>
    </source>
</evidence>
<keyword evidence="3" id="KW-1185">Reference proteome</keyword>
<feature type="signal peptide" evidence="1">
    <location>
        <begin position="1"/>
        <end position="20"/>
    </location>
</feature>
<feature type="chain" id="PRO_5006913215" evidence="1">
    <location>
        <begin position="21"/>
        <end position="227"/>
    </location>
</feature>
<dbReference type="OrthoDB" id="5651157at2"/>
<reference evidence="2 3" key="1">
    <citation type="submission" date="2015-11" db="EMBL/GenBank/DDBJ databases">
        <title>Genomic analysis of 38 Legionella species identifies large and diverse effector repertoires.</title>
        <authorList>
            <person name="Burstein D."/>
            <person name="Amaro F."/>
            <person name="Zusman T."/>
            <person name="Lifshitz Z."/>
            <person name="Cohen O."/>
            <person name="Gilbert J.A."/>
            <person name="Pupko T."/>
            <person name="Shuman H.A."/>
            <person name="Segal G."/>
        </authorList>
    </citation>
    <scope>NUCLEOTIDE SEQUENCE [LARGE SCALE GENOMIC DNA]</scope>
    <source>
        <strain evidence="2 3">SE-32A-C8</strain>
    </source>
</reference>
<comment type="caution">
    <text evidence="2">The sequence shown here is derived from an EMBL/GenBank/DDBJ whole genome shotgun (WGS) entry which is preliminary data.</text>
</comment>